<dbReference type="EC" id="2.7.13.3" evidence="2"/>
<keyword evidence="3" id="KW-0808">Transferase</keyword>
<proteinExistence type="predicted"/>
<gene>
    <name evidence="7" type="ORF">ALP74_00194</name>
</gene>
<dbReference type="Proteomes" id="UP000272613">
    <property type="component" value="Unassembled WGS sequence"/>
</dbReference>
<dbReference type="InterPro" id="IPR003594">
    <property type="entry name" value="HATPase_dom"/>
</dbReference>
<organism evidence="7 8">
    <name type="scientific">Pseudomonas coronafaciens pv. garcae</name>
    <dbReference type="NCBI Taxonomy" id="251653"/>
    <lineage>
        <taxon>Bacteria</taxon>
        <taxon>Pseudomonadati</taxon>
        <taxon>Pseudomonadota</taxon>
        <taxon>Gammaproteobacteria</taxon>
        <taxon>Pseudomonadales</taxon>
        <taxon>Pseudomonadaceae</taxon>
        <taxon>Pseudomonas</taxon>
        <taxon>Pseudomonas coronafaciens</taxon>
    </lineage>
</organism>
<dbReference type="InterPro" id="IPR005467">
    <property type="entry name" value="His_kinase_dom"/>
</dbReference>
<dbReference type="PROSITE" id="PS50109">
    <property type="entry name" value="HIS_KIN"/>
    <property type="match status" value="1"/>
</dbReference>
<protein>
    <recommendedName>
        <fullName evidence="2">histidine kinase</fullName>
        <ecNumber evidence="2">2.7.13.3</ecNumber>
    </recommendedName>
</protein>
<accession>A0AB37QK18</accession>
<dbReference type="Gene3D" id="3.30.565.10">
    <property type="entry name" value="Histidine kinase-like ATPase, C-terminal domain"/>
    <property type="match status" value="1"/>
</dbReference>
<name>A0AB37QK18_9PSED</name>
<dbReference type="PRINTS" id="PR00344">
    <property type="entry name" value="BCTRLSENSOR"/>
</dbReference>
<evidence type="ECO:0000256" key="3">
    <source>
        <dbReference type="ARBA" id="ARBA00022679"/>
    </source>
</evidence>
<dbReference type="InterPro" id="IPR036890">
    <property type="entry name" value="HATPase_C_sf"/>
</dbReference>
<dbReference type="InterPro" id="IPR004358">
    <property type="entry name" value="Sig_transdc_His_kin-like_C"/>
</dbReference>
<dbReference type="EMBL" id="RBSH01000263">
    <property type="protein sequence ID" value="RMR96777.1"/>
    <property type="molecule type" value="Genomic_DNA"/>
</dbReference>
<feature type="domain" description="Histidine kinase" evidence="6">
    <location>
        <begin position="1"/>
        <end position="106"/>
    </location>
</feature>
<keyword evidence="5" id="KW-0902">Two-component regulatory system</keyword>
<dbReference type="SMART" id="SM00387">
    <property type="entry name" value="HATPase_c"/>
    <property type="match status" value="1"/>
</dbReference>
<evidence type="ECO:0000256" key="4">
    <source>
        <dbReference type="ARBA" id="ARBA00022777"/>
    </source>
</evidence>
<dbReference type="PANTHER" id="PTHR24421:SF59">
    <property type="entry name" value="OXYGEN SENSOR HISTIDINE KINASE NREB"/>
    <property type="match status" value="1"/>
</dbReference>
<dbReference type="InterPro" id="IPR050482">
    <property type="entry name" value="Sensor_HK_TwoCompSys"/>
</dbReference>
<evidence type="ECO:0000256" key="2">
    <source>
        <dbReference type="ARBA" id="ARBA00012438"/>
    </source>
</evidence>
<dbReference type="GO" id="GO:0004673">
    <property type="term" value="F:protein histidine kinase activity"/>
    <property type="evidence" value="ECO:0007669"/>
    <property type="project" value="UniProtKB-EC"/>
</dbReference>
<evidence type="ECO:0000256" key="5">
    <source>
        <dbReference type="ARBA" id="ARBA00023012"/>
    </source>
</evidence>
<evidence type="ECO:0000256" key="1">
    <source>
        <dbReference type="ARBA" id="ARBA00000085"/>
    </source>
</evidence>
<dbReference type="SUPFAM" id="SSF55874">
    <property type="entry name" value="ATPase domain of HSP90 chaperone/DNA topoisomerase II/histidine kinase"/>
    <property type="match status" value="1"/>
</dbReference>
<dbReference type="CDD" id="cd16917">
    <property type="entry name" value="HATPase_UhpB-NarQ-NarX-like"/>
    <property type="match status" value="1"/>
</dbReference>
<dbReference type="PANTHER" id="PTHR24421">
    <property type="entry name" value="NITRATE/NITRITE SENSOR PROTEIN NARX-RELATED"/>
    <property type="match status" value="1"/>
</dbReference>
<keyword evidence="4 7" id="KW-0418">Kinase</keyword>
<evidence type="ECO:0000313" key="8">
    <source>
        <dbReference type="Proteomes" id="UP000272613"/>
    </source>
</evidence>
<dbReference type="AlphaFoldDB" id="A0AB37QK18"/>
<dbReference type="Pfam" id="PF02518">
    <property type="entry name" value="HATPase_c"/>
    <property type="match status" value="1"/>
</dbReference>
<evidence type="ECO:0000313" key="7">
    <source>
        <dbReference type="EMBL" id="RMR96777.1"/>
    </source>
</evidence>
<comment type="catalytic activity">
    <reaction evidence="1">
        <text>ATP + protein L-histidine = ADP + protein N-phospho-L-histidine.</text>
        <dbReference type="EC" id="2.7.13.3"/>
    </reaction>
</comment>
<reference evidence="7 8" key="1">
    <citation type="submission" date="2018-08" db="EMBL/GenBank/DDBJ databases">
        <title>Recombination of ecologically and evolutionarily significant loci maintains genetic cohesion in the Pseudomonas syringae species complex.</title>
        <authorList>
            <person name="Dillon M."/>
            <person name="Thakur S."/>
            <person name="Almeida R.N.D."/>
            <person name="Weir B.S."/>
            <person name="Guttman D.S."/>
        </authorList>
    </citation>
    <scope>NUCLEOTIDE SEQUENCE [LARGE SCALE GENOMIC DNA]</scope>
    <source>
        <strain evidence="7 8">ICMP 5019</strain>
    </source>
</reference>
<sequence>MQVPDNLPLLSDTKATGMFRILQEALTNVMRHAEAHTVDISLTLQDQMLCMTIADDGKGFVIESGRAVSFGLVGMRERVLMLGGRLELDSEPGEGTTLRAFIPLDPTAQERQP</sequence>
<evidence type="ECO:0000259" key="6">
    <source>
        <dbReference type="PROSITE" id="PS50109"/>
    </source>
</evidence>
<dbReference type="GO" id="GO:0000160">
    <property type="term" value="P:phosphorelay signal transduction system"/>
    <property type="evidence" value="ECO:0007669"/>
    <property type="project" value="UniProtKB-KW"/>
</dbReference>
<comment type="caution">
    <text evidence="7">The sequence shown here is derived from an EMBL/GenBank/DDBJ whole genome shotgun (WGS) entry which is preliminary data.</text>
</comment>